<dbReference type="CDD" id="cd12918">
    <property type="entry name" value="VKOR_arc"/>
    <property type="match status" value="1"/>
</dbReference>
<dbReference type="Proteomes" id="UP001165124">
    <property type="component" value="Unassembled WGS sequence"/>
</dbReference>
<dbReference type="PANTHER" id="PTHR34573:SF1">
    <property type="entry name" value="VITAMIN K EPOXIDE REDUCTASE DOMAIN-CONTAINING PROTEIN"/>
    <property type="match status" value="1"/>
</dbReference>
<dbReference type="GO" id="GO:0016020">
    <property type="term" value="C:membrane"/>
    <property type="evidence" value="ECO:0007669"/>
    <property type="project" value="UniProtKB-SubCell"/>
</dbReference>
<dbReference type="RefSeq" id="WP_067910873.1">
    <property type="nucleotide sequence ID" value="NZ_BSRZ01000002.1"/>
</dbReference>
<feature type="transmembrane region" description="Helical" evidence="10">
    <location>
        <begin position="136"/>
        <end position="153"/>
    </location>
</feature>
<evidence type="ECO:0000256" key="4">
    <source>
        <dbReference type="ARBA" id="ARBA00022719"/>
    </source>
</evidence>
<feature type="transmembrane region" description="Helical" evidence="10">
    <location>
        <begin position="109"/>
        <end position="130"/>
    </location>
</feature>
<dbReference type="InterPro" id="IPR012932">
    <property type="entry name" value="VKOR"/>
</dbReference>
<evidence type="ECO:0000313" key="13">
    <source>
        <dbReference type="Proteomes" id="UP001165124"/>
    </source>
</evidence>
<evidence type="ECO:0000259" key="11">
    <source>
        <dbReference type="SMART" id="SM00756"/>
    </source>
</evidence>
<keyword evidence="8" id="KW-1015">Disulfide bond</keyword>
<evidence type="ECO:0000313" key="12">
    <source>
        <dbReference type="EMBL" id="GLW63214.1"/>
    </source>
</evidence>
<keyword evidence="5 10" id="KW-1133">Transmembrane helix</keyword>
<evidence type="ECO:0000256" key="3">
    <source>
        <dbReference type="ARBA" id="ARBA00022692"/>
    </source>
</evidence>
<feature type="transmembrane region" description="Helical" evidence="10">
    <location>
        <begin position="77"/>
        <end position="97"/>
    </location>
</feature>
<evidence type="ECO:0000256" key="6">
    <source>
        <dbReference type="ARBA" id="ARBA00023002"/>
    </source>
</evidence>
<proteinExistence type="inferred from homology"/>
<dbReference type="SMART" id="SM00756">
    <property type="entry name" value="VKc"/>
    <property type="match status" value="1"/>
</dbReference>
<gene>
    <name evidence="12" type="ORF">Arub01_14580</name>
</gene>
<name>A0A9W6UTW8_9ACTN</name>
<evidence type="ECO:0000256" key="7">
    <source>
        <dbReference type="ARBA" id="ARBA00023136"/>
    </source>
</evidence>
<keyword evidence="3 10" id="KW-0812">Transmembrane</keyword>
<evidence type="ECO:0000256" key="5">
    <source>
        <dbReference type="ARBA" id="ARBA00022989"/>
    </source>
</evidence>
<comment type="caution">
    <text evidence="12">The sequence shown here is derived from an EMBL/GenBank/DDBJ whole genome shotgun (WGS) entry which is preliminary data.</text>
</comment>
<evidence type="ECO:0000256" key="10">
    <source>
        <dbReference type="SAM" id="Phobius"/>
    </source>
</evidence>
<dbReference type="Gene3D" id="1.20.1440.130">
    <property type="entry name" value="VKOR domain"/>
    <property type="match status" value="1"/>
</dbReference>
<organism evidence="12 13">
    <name type="scientific">Actinomadura rubrobrunea</name>
    <dbReference type="NCBI Taxonomy" id="115335"/>
    <lineage>
        <taxon>Bacteria</taxon>
        <taxon>Bacillati</taxon>
        <taxon>Actinomycetota</taxon>
        <taxon>Actinomycetes</taxon>
        <taxon>Streptosporangiales</taxon>
        <taxon>Thermomonosporaceae</taxon>
        <taxon>Actinomadura</taxon>
    </lineage>
</organism>
<dbReference type="EMBL" id="BSRZ01000002">
    <property type="protein sequence ID" value="GLW63214.1"/>
    <property type="molecule type" value="Genomic_DNA"/>
</dbReference>
<comment type="subcellular location">
    <subcellularLocation>
        <location evidence="1">Membrane</location>
        <topology evidence="1">Multi-pass membrane protein</topology>
    </subcellularLocation>
</comment>
<feature type="transmembrane region" description="Helical" evidence="10">
    <location>
        <begin position="21"/>
        <end position="43"/>
    </location>
</feature>
<accession>A0A9W6UTW8</accession>
<dbReference type="AlphaFoldDB" id="A0A9W6UTW8"/>
<sequence>MQQSVESRSDETAPVAPWRPPWFTAAAWLLTLVGLAISAYLLYSHYNDDALLCTTSGKLDCHAVTTSEYSALLGVPLPWLGLAFFVGFAALISPPALRSPWPPLRWGRLASVCVGVLFVVYLVTVELAILGKICQWCTGVHIVTILLFALVLFDEFRRAGHVD</sequence>
<reference evidence="12" key="1">
    <citation type="submission" date="2023-02" db="EMBL/GenBank/DDBJ databases">
        <title>Actinomadura rubrobrunea NBRC 14622.</title>
        <authorList>
            <person name="Ichikawa N."/>
            <person name="Sato H."/>
            <person name="Tonouchi N."/>
        </authorList>
    </citation>
    <scope>NUCLEOTIDE SEQUENCE</scope>
    <source>
        <strain evidence="12">NBRC 14622</strain>
    </source>
</reference>
<dbReference type="Pfam" id="PF07884">
    <property type="entry name" value="VKOR"/>
    <property type="match status" value="1"/>
</dbReference>
<evidence type="ECO:0000256" key="1">
    <source>
        <dbReference type="ARBA" id="ARBA00004141"/>
    </source>
</evidence>
<keyword evidence="6" id="KW-0560">Oxidoreductase</keyword>
<dbReference type="GO" id="GO:0016491">
    <property type="term" value="F:oxidoreductase activity"/>
    <property type="evidence" value="ECO:0007669"/>
    <property type="project" value="UniProtKB-KW"/>
</dbReference>
<comment type="similarity">
    <text evidence="2">Belongs to the VKOR family.</text>
</comment>
<protein>
    <recommendedName>
        <fullName evidence="11">Vitamin K epoxide reductase domain-containing protein</fullName>
    </recommendedName>
</protein>
<evidence type="ECO:0000256" key="9">
    <source>
        <dbReference type="ARBA" id="ARBA00023284"/>
    </source>
</evidence>
<dbReference type="InterPro" id="IPR038354">
    <property type="entry name" value="VKOR_sf"/>
</dbReference>
<dbReference type="PANTHER" id="PTHR34573">
    <property type="entry name" value="VKC DOMAIN-CONTAINING PROTEIN"/>
    <property type="match status" value="1"/>
</dbReference>
<evidence type="ECO:0000256" key="2">
    <source>
        <dbReference type="ARBA" id="ARBA00006214"/>
    </source>
</evidence>
<dbReference type="GO" id="GO:0048038">
    <property type="term" value="F:quinone binding"/>
    <property type="evidence" value="ECO:0007669"/>
    <property type="project" value="UniProtKB-KW"/>
</dbReference>
<feature type="domain" description="Vitamin K epoxide reductase" evidence="11">
    <location>
        <begin position="20"/>
        <end position="155"/>
    </location>
</feature>
<keyword evidence="13" id="KW-1185">Reference proteome</keyword>
<keyword evidence="4" id="KW-0874">Quinone</keyword>
<keyword evidence="9" id="KW-0676">Redox-active center</keyword>
<keyword evidence="7 10" id="KW-0472">Membrane</keyword>
<evidence type="ECO:0000256" key="8">
    <source>
        <dbReference type="ARBA" id="ARBA00023157"/>
    </source>
</evidence>